<evidence type="ECO:0000256" key="2">
    <source>
        <dbReference type="ARBA" id="ARBA00022857"/>
    </source>
</evidence>
<accession>A0A061H6D9</accession>
<organism evidence="5 6">
    <name type="scientific">Pseudozyma flocculosa PF-1</name>
    <dbReference type="NCBI Taxonomy" id="1277687"/>
    <lineage>
        <taxon>Eukaryota</taxon>
        <taxon>Fungi</taxon>
        <taxon>Dikarya</taxon>
        <taxon>Basidiomycota</taxon>
        <taxon>Ustilaginomycotina</taxon>
        <taxon>Ustilaginomycetes</taxon>
        <taxon>Ustilaginales</taxon>
        <taxon>Ustilaginaceae</taxon>
        <taxon>Pseudozyma</taxon>
    </lineage>
</organism>
<dbReference type="GO" id="GO:0016614">
    <property type="term" value="F:oxidoreductase activity, acting on CH-OH group of donors"/>
    <property type="evidence" value="ECO:0007669"/>
    <property type="project" value="UniProtKB-ARBA"/>
</dbReference>
<dbReference type="InterPro" id="IPR020904">
    <property type="entry name" value="Sc_DH/Rdtase_CS"/>
</dbReference>
<dbReference type="FunFam" id="3.40.50.720:FF:000084">
    <property type="entry name" value="Short-chain dehydrogenase reductase"/>
    <property type="match status" value="1"/>
</dbReference>
<dbReference type="KEGG" id="pfp:PFL1_06378"/>
<evidence type="ECO:0000256" key="1">
    <source>
        <dbReference type="ARBA" id="ARBA00006484"/>
    </source>
</evidence>
<name>A0A061H6D9_9BASI</name>
<dbReference type="HOGENOM" id="CLU_010194_4_3_1"/>
<gene>
    <name evidence="5" type="ORF">PFL1_06378</name>
</gene>
<dbReference type="RefSeq" id="XP_007882110.1">
    <property type="nucleotide sequence ID" value="XM_007883919.1"/>
</dbReference>
<evidence type="ECO:0000256" key="4">
    <source>
        <dbReference type="SAM" id="MobiDB-lite"/>
    </source>
</evidence>
<dbReference type="InterPro" id="IPR036291">
    <property type="entry name" value="NAD(P)-bd_dom_sf"/>
</dbReference>
<keyword evidence="3" id="KW-0560">Oxidoreductase</keyword>
<dbReference type="PRINTS" id="PR00081">
    <property type="entry name" value="GDHRDH"/>
</dbReference>
<proteinExistence type="inferred from homology"/>
<evidence type="ECO:0000313" key="5">
    <source>
        <dbReference type="EMBL" id="EPQ26171.1"/>
    </source>
</evidence>
<dbReference type="eggNOG" id="KOG0725">
    <property type="taxonomic scope" value="Eukaryota"/>
</dbReference>
<dbReference type="PANTHER" id="PTHR48107">
    <property type="entry name" value="NADPH-DEPENDENT ALDEHYDE REDUCTASE-LIKE PROTEIN, CHLOROPLASTIC-RELATED"/>
    <property type="match status" value="1"/>
</dbReference>
<dbReference type="Pfam" id="PF13561">
    <property type="entry name" value="adh_short_C2"/>
    <property type="match status" value="1"/>
</dbReference>
<dbReference type="PROSITE" id="PS00061">
    <property type="entry name" value="ADH_SHORT"/>
    <property type="match status" value="1"/>
</dbReference>
<evidence type="ECO:0000313" key="6">
    <source>
        <dbReference type="Proteomes" id="UP000053664"/>
    </source>
</evidence>
<dbReference type="EMBL" id="KE361647">
    <property type="protein sequence ID" value="EPQ26171.1"/>
    <property type="molecule type" value="Genomic_DNA"/>
</dbReference>
<dbReference type="AlphaFoldDB" id="A0A061H6D9"/>
<dbReference type="Gene3D" id="3.40.50.720">
    <property type="entry name" value="NAD(P)-binding Rossmann-like Domain"/>
    <property type="match status" value="1"/>
</dbReference>
<dbReference type="GeneID" id="19320456"/>
<comment type="similarity">
    <text evidence="1">Belongs to the short-chain dehydrogenases/reductases (SDR) family.</text>
</comment>
<dbReference type="InterPro" id="IPR002347">
    <property type="entry name" value="SDR_fam"/>
</dbReference>
<sequence length="312" mass="33694">MSSSEEKFEGVITAYPVESIEKQQQHGGPGLDSEMRAKAEFTKQEFWGDDGKPYLREYRGSGKLEGKKALITGGDSGIGRSVAVLFAREGADVSFTYLPEEESDAKETIALVEQAGRKAHGMAVDLQDEANWTGIVDEHFKVFGKLDVLVPNAARQVMYEDIGDLPVENIKKTINLNLISLMAVAKYAIPKMKRGSSVIFSASVAANMGNPMLLDYSATKGAIVTFTRALAQQVGPKGIRVNCVNPGIIYTPLQPASNPPDNMDSLGKDQGPLRRPAQPIEVATSYVFLAGPDGSFFTGQHLQPDGGMRPEA</sequence>
<reference evidence="5 6" key="1">
    <citation type="journal article" date="2013" name="Plant Cell">
        <title>The transition from a phytopathogenic smut ancestor to an anamorphic biocontrol agent deciphered by comparative whole-genome analysis.</title>
        <authorList>
            <person name="Lefebvre F."/>
            <person name="Joly D.L."/>
            <person name="Labbe C."/>
            <person name="Teichmann B."/>
            <person name="Linning R."/>
            <person name="Belzile F."/>
            <person name="Bakkeren G."/>
            <person name="Belanger R.R."/>
        </authorList>
    </citation>
    <scope>NUCLEOTIDE SEQUENCE [LARGE SCALE GENOMIC DNA]</scope>
    <source>
        <strain evidence="5 6">PF-1</strain>
    </source>
</reference>
<dbReference type="SUPFAM" id="SSF51735">
    <property type="entry name" value="NAD(P)-binding Rossmann-fold domains"/>
    <property type="match status" value="1"/>
</dbReference>
<evidence type="ECO:0000256" key="3">
    <source>
        <dbReference type="ARBA" id="ARBA00023002"/>
    </source>
</evidence>
<dbReference type="PANTHER" id="PTHR48107:SF16">
    <property type="entry name" value="NADPH-DEPENDENT ALDEHYDE REDUCTASE 1, CHLOROPLASTIC"/>
    <property type="match status" value="1"/>
</dbReference>
<feature type="region of interest" description="Disordered" evidence="4">
    <location>
        <begin position="254"/>
        <end position="273"/>
    </location>
</feature>
<protein>
    <submittedName>
        <fullName evidence="5">Uncharacterized protein</fullName>
    </submittedName>
</protein>
<keyword evidence="2" id="KW-0521">NADP</keyword>
<dbReference type="Proteomes" id="UP000053664">
    <property type="component" value="Unassembled WGS sequence"/>
</dbReference>
<dbReference type="PRINTS" id="PR00080">
    <property type="entry name" value="SDRFAMILY"/>
</dbReference>
<dbReference type="OrthoDB" id="1393670at2759"/>